<accession>A0ACC1A0C4</accession>
<sequence length="370" mass="38199">MGVLGDSQIDGGGGGGGGGGYGLWGGCFRGLVRRKQVDSMHTKAGRHHQLAKDLSVLHLIAIGVGSTIGAGVYILVGTVAREHSGPALTLSFLIAGIAAAFSAFCYAELASRCPSAGSAYHYSYICVGEGIAWLIGWALILEYTIGGAAVARGISPNLALLFGGGNSLPAFLARHYIPGLEIVVDPCAAILVFIVTGLLCVGIKESTVAQGIVTTANVCAMLFVIVAGSYLGFKTGWVGYELPTGYFPFGVNGMLAGSATVFFAYIGFDSVASTAEEVKNPQRDLPLGIGAALSICCALYMLVSSVIVGLVPYYAMDPDTPISSAFANHGMQWAAYIITIGAVTALCSTLMGSILPQVKIGMLIIFFLSS</sequence>
<keyword evidence="2" id="KW-1185">Reference proteome</keyword>
<dbReference type="EMBL" id="CM047909">
    <property type="protein sequence ID" value="KAJ0079306.1"/>
    <property type="molecule type" value="Genomic_DNA"/>
</dbReference>
<evidence type="ECO:0000313" key="1">
    <source>
        <dbReference type="EMBL" id="KAJ0079306.1"/>
    </source>
</evidence>
<evidence type="ECO:0000313" key="2">
    <source>
        <dbReference type="Proteomes" id="UP001164250"/>
    </source>
</evidence>
<protein>
    <submittedName>
        <fullName evidence="1">Uncharacterized protein</fullName>
    </submittedName>
</protein>
<name>A0ACC1A0C4_9ROSI</name>
<dbReference type="Proteomes" id="UP001164250">
    <property type="component" value="Chromosome 13"/>
</dbReference>
<organism evidence="1 2">
    <name type="scientific">Pistacia atlantica</name>
    <dbReference type="NCBI Taxonomy" id="434234"/>
    <lineage>
        <taxon>Eukaryota</taxon>
        <taxon>Viridiplantae</taxon>
        <taxon>Streptophyta</taxon>
        <taxon>Embryophyta</taxon>
        <taxon>Tracheophyta</taxon>
        <taxon>Spermatophyta</taxon>
        <taxon>Magnoliopsida</taxon>
        <taxon>eudicotyledons</taxon>
        <taxon>Gunneridae</taxon>
        <taxon>Pentapetalae</taxon>
        <taxon>rosids</taxon>
        <taxon>malvids</taxon>
        <taxon>Sapindales</taxon>
        <taxon>Anacardiaceae</taxon>
        <taxon>Pistacia</taxon>
    </lineage>
</organism>
<reference evidence="2" key="1">
    <citation type="journal article" date="2023" name="G3 (Bethesda)">
        <title>Genome assembly and association tests identify interacting loci associated with vigor, precocity, and sex in interspecific pistachio rootstocks.</title>
        <authorList>
            <person name="Palmer W."/>
            <person name="Jacygrad E."/>
            <person name="Sagayaradj S."/>
            <person name="Cavanaugh K."/>
            <person name="Han R."/>
            <person name="Bertier L."/>
            <person name="Beede B."/>
            <person name="Kafkas S."/>
            <person name="Golino D."/>
            <person name="Preece J."/>
            <person name="Michelmore R."/>
        </authorList>
    </citation>
    <scope>NUCLEOTIDE SEQUENCE [LARGE SCALE GENOMIC DNA]</scope>
</reference>
<gene>
    <name evidence="1" type="ORF">Patl1_23488</name>
</gene>
<comment type="caution">
    <text evidence="1">The sequence shown here is derived from an EMBL/GenBank/DDBJ whole genome shotgun (WGS) entry which is preliminary data.</text>
</comment>
<proteinExistence type="predicted"/>